<evidence type="ECO:0000256" key="2">
    <source>
        <dbReference type="ARBA" id="ARBA00022771"/>
    </source>
</evidence>
<dbReference type="SUPFAM" id="SSF144232">
    <property type="entry name" value="HIT/MYND zinc finger-like"/>
    <property type="match status" value="1"/>
</dbReference>
<evidence type="ECO:0000259" key="5">
    <source>
        <dbReference type="PROSITE" id="PS50865"/>
    </source>
</evidence>
<evidence type="ECO:0000313" key="7">
    <source>
        <dbReference type="Proteomes" id="UP000054342"/>
    </source>
</evidence>
<proteinExistence type="predicted"/>
<keyword evidence="7" id="KW-1185">Reference proteome</keyword>
<dbReference type="InterPro" id="IPR002893">
    <property type="entry name" value="Znf_MYND"/>
</dbReference>
<keyword evidence="1" id="KW-0479">Metal-binding</keyword>
<organism evidence="6 7">
    <name type="scientific">Exophiala xenobiotica</name>
    <dbReference type="NCBI Taxonomy" id="348802"/>
    <lineage>
        <taxon>Eukaryota</taxon>
        <taxon>Fungi</taxon>
        <taxon>Dikarya</taxon>
        <taxon>Ascomycota</taxon>
        <taxon>Pezizomycotina</taxon>
        <taxon>Eurotiomycetes</taxon>
        <taxon>Chaetothyriomycetidae</taxon>
        <taxon>Chaetothyriales</taxon>
        <taxon>Herpotrichiellaceae</taxon>
        <taxon>Exophiala</taxon>
    </lineage>
</organism>
<dbReference type="PROSITE" id="PS50865">
    <property type="entry name" value="ZF_MYND_2"/>
    <property type="match status" value="1"/>
</dbReference>
<dbReference type="InterPro" id="IPR052839">
    <property type="entry name" value="Mito_gene_expr_regulator"/>
</dbReference>
<dbReference type="OrthoDB" id="432970at2759"/>
<gene>
    <name evidence="6" type="ORF">PV05_09243</name>
</gene>
<feature type="domain" description="MYND-type" evidence="5">
    <location>
        <begin position="188"/>
        <end position="233"/>
    </location>
</feature>
<dbReference type="PANTHER" id="PTHR46920">
    <property type="match status" value="1"/>
</dbReference>
<dbReference type="EMBL" id="KN847321">
    <property type="protein sequence ID" value="KIW53697.1"/>
    <property type="molecule type" value="Genomic_DNA"/>
</dbReference>
<reference evidence="6 7" key="1">
    <citation type="submission" date="2015-01" db="EMBL/GenBank/DDBJ databases">
        <title>The Genome Sequence of Exophiala xenobiotica CBS118157.</title>
        <authorList>
            <consortium name="The Broad Institute Genomics Platform"/>
            <person name="Cuomo C."/>
            <person name="de Hoog S."/>
            <person name="Gorbushina A."/>
            <person name="Stielow B."/>
            <person name="Teixiera M."/>
            <person name="Abouelleil A."/>
            <person name="Chapman S.B."/>
            <person name="Priest M."/>
            <person name="Young S.K."/>
            <person name="Wortman J."/>
            <person name="Nusbaum C."/>
            <person name="Birren B."/>
        </authorList>
    </citation>
    <scope>NUCLEOTIDE SEQUENCE [LARGE SCALE GENOMIC DNA]</scope>
    <source>
        <strain evidence="6 7">CBS 118157</strain>
    </source>
</reference>
<dbReference type="AlphaFoldDB" id="A0A0D2CUF0"/>
<dbReference type="Pfam" id="PF01753">
    <property type="entry name" value="zf-MYND"/>
    <property type="match status" value="1"/>
</dbReference>
<protein>
    <recommendedName>
        <fullName evidence="5">MYND-type domain-containing protein</fullName>
    </recommendedName>
</protein>
<dbReference type="HOGENOM" id="CLU_1156400_0_0_1"/>
<dbReference type="GO" id="GO:0008270">
    <property type="term" value="F:zinc ion binding"/>
    <property type="evidence" value="ECO:0007669"/>
    <property type="project" value="UniProtKB-KW"/>
</dbReference>
<dbReference type="PANTHER" id="PTHR46920:SF1">
    <property type="entry name" value="PROTEIN MSS51 HOMOLOG, MITOCHONDRIAL-RELATED"/>
    <property type="match status" value="1"/>
</dbReference>
<evidence type="ECO:0000313" key="6">
    <source>
        <dbReference type="EMBL" id="KIW53697.1"/>
    </source>
</evidence>
<dbReference type="GeneID" id="25331151"/>
<evidence type="ECO:0000256" key="1">
    <source>
        <dbReference type="ARBA" id="ARBA00022723"/>
    </source>
</evidence>
<dbReference type="RefSeq" id="XP_013314281.1">
    <property type="nucleotide sequence ID" value="XM_013458827.1"/>
</dbReference>
<dbReference type="Gene3D" id="6.10.140.2220">
    <property type="match status" value="1"/>
</dbReference>
<dbReference type="PROSITE" id="PS01360">
    <property type="entry name" value="ZF_MYND_1"/>
    <property type="match status" value="1"/>
</dbReference>
<keyword evidence="3" id="KW-0862">Zinc</keyword>
<dbReference type="Proteomes" id="UP000054342">
    <property type="component" value="Unassembled WGS sequence"/>
</dbReference>
<accession>A0A0D2CUF0</accession>
<evidence type="ECO:0000256" key="4">
    <source>
        <dbReference type="PROSITE-ProRule" id="PRU00134"/>
    </source>
</evidence>
<dbReference type="STRING" id="348802.A0A0D2CUF0"/>
<keyword evidence="2 4" id="KW-0863">Zinc-finger</keyword>
<name>A0A0D2CUF0_9EURO</name>
<evidence type="ECO:0000256" key="3">
    <source>
        <dbReference type="ARBA" id="ARBA00022833"/>
    </source>
</evidence>
<sequence length="247" mass="28111">MDNPYPFMGEPMNVHLVAHKAHTKDPLYSFSSYGGFTDITSAPMIGDMFFPTKKEPSEEQEIAATVLLYKAIDCGQIPSNHRAKNVFGFDSCESRVQEMCLLEAYRRVKSKGVHHELLDSWRTKATMETHIGKILRASMDQHPPMPAYNQLQALEILRGLDREMEGRASTWTTYERLLRSKMEDYDACIKCGATHTTSTPGVKPLNRCGRCKKVFYCSKECQKQDWNVHKGACRSEHEIPRAASNDE</sequence>